<sequence>MDIAYDSASGDRKGCGITPGVTVELYSVTGYGVTVSVTVEKRVVPRGSDDLLEQAWDLKERIRAEHGLLRQRHGFFANAYRRATVYAYVTPDDDLVGFAAARHDGYILFLAVDPAYQGEGFGERLVAAVAEDADSVSCHARVSNANALDFYRHLGFEIVREIENYYEDGETAYYLRIGEREGIREKLSEYLRR</sequence>
<evidence type="ECO:0000256" key="2">
    <source>
        <dbReference type="ARBA" id="ARBA00023315"/>
    </source>
</evidence>
<dbReference type="InterPro" id="IPR050680">
    <property type="entry name" value="YpeA/RimI_acetyltransf"/>
</dbReference>
<dbReference type="GO" id="GO:0016747">
    <property type="term" value="F:acyltransferase activity, transferring groups other than amino-acyl groups"/>
    <property type="evidence" value="ECO:0007669"/>
    <property type="project" value="InterPro"/>
</dbReference>
<name>A0A830F6P9_9EURY</name>
<organism evidence="4 5">
    <name type="scientific">Halarchaeum grantii</name>
    <dbReference type="NCBI Taxonomy" id="1193105"/>
    <lineage>
        <taxon>Archaea</taxon>
        <taxon>Methanobacteriati</taxon>
        <taxon>Methanobacteriota</taxon>
        <taxon>Stenosarchaea group</taxon>
        <taxon>Halobacteria</taxon>
        <taxon>Halobacteriales</taxon>
        <taxon>Halobacteriaceae</taxon>
    </lineage>
</organism>
<protein>
    <submittedName>
        <fullName evidence="4">N-acetyltransferase</fullName>
    </submittedName>
</protein>
<evidence type="ECO:0000313" key="4">
    <source>
        <dbReference type="EMBL" id="GGL24543.1"/>
    </source>
</evidence>
<gene>
    <name evidence="4" type="ORF">GCM10009037_05110</name>
</gene>
<reference evidence="4 5" key="1">
    <citation type="journal article" date="2019" name="Int. J. Syst. Evol. Microbiol.">
        <title>The Global Catalogue of Microorganisms (GCM) 10K type strain sequencing project: providing services to taxonomists for standard genome sequencing and annotation.</title>
        <authorList>
            <consortium name="The Broad Institute Genomics Platform"/>
            <consortium name="The Broad Institute Genome Sequencing Center for Infectious Disease"/>
            <person name="Wu L."/>
            <person name="Ma J."/>
        </authorList>
    </citation>
    <scope>NUCLEOTIDE SEQUENCE [LARGE SCALE GENOMIC DNA]</scope>
    <source>
        <strain evidence="4 5">JCM 19585</strain>
    </source>
</reference>
<dbReference type="InterPro" id="IPR000182">
    <property type="entry name" value="GNAT_dom"/>
</dbReference>
<feature type="domain" description="N-acetyltransferase" evidence="3">
    <location>
        <begin position="42"/>
        <end position="180"/>
    </location>
</feature>
<dbReference type="PANTHER" id="PTHR43420:SF12">
    <property type="entry name" value="N-ACETYLTRANSFERASE DOMAIN-CONTAINING PROTEIN"/>
    <property type="match status" value="1"/>
</dbReference>
<evidence type="ECO:0000313" key="5">
    <source>
        <dbReference type="Proteomes" id="UP000628840"/>
    </source>
</evidence>
<dbReference type="SUPFAM" id="SSF55729">
    <property type="entry name" value="Acyl-CoA N-acyltransferases (Nat)"/>
    <property type="match status" value="1"/>
</dbReference>
<proteinExistence type="predicted"/>
<dbReference type="PROSITE" id="PS51186">
    <property type="entry name" value="GNAT"/>
    <property type="match status" value="1"/>
</dbReference>
<dbReference type="Gene3D" id="3.40.630.30">
    <property type="match status" value="1"/>
</dbReference>
<evidence type="ECO:0000259" key="3">
    <source>
        <dbReference type="PROSITE" id="PS51186"/>
    </source>
</evidence>
<dbReference type="EMBL" id="BMPF01000001">
    <property type="protein sequence ID" value="GGL24543.1"/>
    <property type="molecule type" value="Genomic_DNA"/>
</dbReference>
<accession>A0A830F6P9</accession>
<comment type="caution">
    <text evidence="4">The sequence shown here is derived from an EMBL/GenBank/DDBJ whole genome shotgun (WGS) entry which is preliminary data.</text>
</comment>
<keyword evidence="1" id="KW-0808">Transferase</keyword>
<dbReference type="CDD" id="cd04301">
    <property type="entry name" value="NAT_SF"/>
    <property type="match status" value="1"/>
</dbReference>
<evidence type="ECO:0000256" key="1">
    <source>
        <dbReference type="ARBA" id="ARBA00022679"/>
    </source>
</evidence>
<dbReference type="Pfam" id="PF00583">
    <property type="entry name" value="Acetyltransf_1"/>
    <property type="match status" value="1"/>
</dbReference>
<keyword evidence="2" id="KW-0012">Acyltransferase</keyword>
<dbReference type="PANTHER" id="PTHR43420">
    <property type="entry name" value="ACETYLTRANSFERASE"/>
    <property type="match status" value="1"/>
</dbReference>
<dbReference type="Proteomes" id="UP000628840">
    <property type="component" value="Unassembled WGS sequence"/>
</dbReference>
<keyword evidence="5" id="KW-1185">Reference proteome</keyword>
<dbReference type="AlphaFoldDB" id="A0A830F6P9"/>
<dbReference type="InterPro" id="IPR016181">
    <property type="entry name" value="Acyl_CoA_acyltransferase"/>
</dbReference>